<evidence type="ECO:0000313" key="2">
    <source>
        <dbReference type="Proteomes" id="UP000276407"/>
    </source>
</evidence>
<proteinExistence type="predicted"/>
<name>A0AAD0USS2_9LEPT</name>
<organism evidence="1 2">
    <name type="scientific">Leptospira kmetyi</name>
    <dbReference type="NCBI Taxonomy" id="408139"/>
    <lineage>
        <taxon>Bacteria</taxon>
        <taxon>Pseudomonadati</taxon>
        <taxon>Spirochaetota</taxon>
        <taxon>Spirochaetia</taxon>
        <taxon>Leptospirales</taxon>
        <taxon>Leptospiraceae</taxon>
        <taxon>Leptospira</taxon>
    </lineage>
</organism>
<dbReference type="Proteomes" id="UP000276407">
    <property type="component" value="Chromosome 2"/>
</dbReference>
<dbReference type="EMBL" id="CP033615">
    <property type="protein sequence ID" value="AYV57797.1"/>
    <property type="molecule type" value="Genomic_DNA"/>
</dbReference>
<dbReference type="AlphaFoldDB" id="A0AAD0USS2"/>
<protein>
    <submittedName>
        <fullName evidence="1">Uncharacterized protein</fullName>
    </submittedName>
</protein>
<dbReference type="KEGG" id="lkm:EFP84_19400"/>
<gene>
    <name evidence="1" type="ORF">EFP84_19400</name>
</gene>
<accession>A0AAD0USS2</accession>
<evidence type="ECO:0000313" key="1">
    <source>
        <dbReference type="EMBL" id="AYV57797.1"/>
    </source>
</evidence>
<reference evidence="1 2" key="1">
    <citation type="submission" date="2018-11" db="EMBL/GenBank/DDBJ databases">
        <title>Complete genome sequence of Leptospira kmetyi isolate LS 001/16 from soil sample associated with a leptospirosis patient in Kelantan.</title>
        <authorList>
            <person name="Muhammad Yusoff F."/>
            <person name="Muhammad Yusoff S."/>
            <person name="Ahmad M.N."/>
            <person name="Yusof N.Y."/>
            <person name="Aziah I."/>
        </authorList>
    </citation>
    <scope>NUCLEOTIDE SEQUENCE [LARGE SCALE GENOMIC DNA]</scope>
    <source>
        <strain evidence="1 2">LS 001/16</strain>
    </source>
</reference>
<sequence>MQTLTPAPHIALSLRFARRSLRLTRASCQPRRAKALAAVTSGRLFHYSTNDVFTVDLARIDFPISF</sequence>